<dbReference type="Proteomes" id="UP001501116">
    <property type="component" value="Unassembled WGS sequence"/>
</dbReference>
<sequence>MWTPNDTERTALARYRCLPAAAMCWYGAGPVLVRAPIYRIVTHDLAARREETQLGANRSAIGVVLA</sequence>
<comment type="caution">
    <text evidence="1">The sequence shown here is derived from an EMBL/GenBank/DDBJ whole genome shotgun (WGS) entry which is preliminary data.</text>
</comment>
<evidence type="ECO:0000313" key="2">
    <source>
        <dbReference type="Proteomes" id="UP001501116"/>
    </source>
</evidence>
<name>A0ABP5BHE4_9PSEU</name>
<gene>
    <name evidence="1" type="ORF">GCM10009754_09540</name>
</gene>
<proteinExistence type="predicted"/>
<reference evidence="2" key="1">
    <citation type="journal article" date="2019" name="Int. J. Syst. Evol. Microbiol.">
        <title>The Global Catalogue of Microorganisms (GCM) 10K type strain sequencing project: providing services to taxonomists for standard genome sequencing and annotation.</title>
        <authorList>
            <consortium name="The Broad Institute Genomics Platform"/>
            <consortium name="The Broad Institute Genome Sequencing Center for Infectious Disease"/>
            <person name="Wu L."/>
            <person name="Ma J."/>
        </authorList>
    </citation>
    <scope>NUCLEOTIDE SEQUENCE [LARGE SCALE GENOMIC DNA]</scope>
    <source>
        <strain evidence="2">JCM 14545</strain>
    </source>
</reference>
<protein>
    <submittedName>
        <fullName evidence="1">Uncharacterized protein</fullName>
    </submittedName>
</protein>
<accession>A0ABP5BHE4</accession>
<organism evidence="1 2">
    <name type="scientific">Amycolatopsis minnesotensis</name>
    <dbReference type="NCBI Taxonomy" id="337894"/>
    <lineage>
        <taxon>Bacteria</taxon>
        <taxon>Bacillati</taxon>
        <taxon>Actinomycetota</taxon>
        <taxon>Actinomycetes</taxon>
        <taxon>Pseudonocardiales</taxon>
        <taxon>Pseudonocardiaceae</taxon>
        <taxon>Amycolatopsis</taxon>
    </lineage>
</organism>
<dbReference type="RefSeq" id="WP_344413802.1">
    <property type="nucleotide sequence ID" value="NZ_BAAANN010000003.1"/>
</dbReference>
<keyword evidence="2" id="KW-1185">Reference proteome</keyword>
<evidence type="ECO:0000313" key="1">
    <source>
        <dbReference type="EMBL" id="GAA1944032.1"/>
    </source>
</evidence>
<dbReference type="EMBL" id="BAAANN010000003">
    <property type="protein sequence ID" value="GAA1944032.1"/>
    <property type="molecule type" value="Genomic_DNA"/>
</dbReference>